<gene>
    <name evidence="2" type="ORF">SAMN05444583_11485</name>
</gene>
<keyword evidence="3" id="KW-1185">Reference proteome</keyword>
<evidence type="ECO:0000313" key="3">
    <source>
        <dbReference type="Proteomes" id="UP000198677"/>
    </source>
</evidence>
<proteinExistence type="predicted"/>
<sequence length="343" mass="35393">MTRTSRLLAGTMAALAAATCLTVSTAAGTAAADPSPAAGHVAYPGMNIDFDNQIDYPGEACTLGALGTDSAGRKIGITAGHCNPWNNDAVPPEGFGPVPINKGAPRGVEVAGNDHPVYDRRLLEVSKSAGIPPNPLSNPSIGQIRWVDPHVCQQGETGPGGLGCLAGYGETSANSRTDYMIIEFDPAVELWSGVYNKNGQPVQAPGGGLFKVNSIYSDASGAPALPPVSSQIVTFGAKSDRTPNPGPFGMANEVAPSEGSVHSYIAPGMIRTRAGSQPGDSGGPVIARGTNKWVAIITATPYQWYQPPQHVVTSAKNILDAINDPNRPGTIGRGFTITNNPNS</sequence>
<dbReference type="InterPro" id="IPR043504">
    <property type="entry name" value="Peptidase_S1_PA_chymotrypsin"/>
</dbReference>
<dbReference type="Proteomes" id="UP000198677">
    <property type="component" value="Unassembled WGS sequence"/>
</dbReference>
<dbReference type="InterPro" id="IPR009003">
    <property type="entry name" value="Peptidase_S1_PA"/>
</dbReference>
<accession>A0A1H7SXW3</accession>
<feature type="signal peptide" evidence="1">
    <location>
        <begin position="1"/>
        <end position="32"/>
    </location>
</feature>
<organism evidence="2 3">
    <name type="scientific">Rhodococcus maanshanensis</name>
    <dbReference type="NCBI Taxonomy" id="183556"/>
    <lineage>
        <taxon>Bacteria</taxon>
        <taxon>Bacillati</taxon>
        <taxon>Actinomycetota</taxon>
        <taxon>Actinomycetes</taxon>
        <taxon>Mycobacteriales</taxon>
        <taxon>Nocardiaceae</taxon>
        <taxon>Rhodococcus</taxon>
    </lineage>
</organism>
<reference evidence="3" key="1">
    <citation type="submission" date="2016-10" db="EMBL/GenBank/DDBJ databases">
        <authorList>
            <person name="Varghese N."/>
            <person name="Submissions S."/>
        </authorList>
    </citation>
    <scope>NUCLEOTIDE SEQUENCE [LARGE SCALE GENOMIC DNA]</scope>
    <source>
        <strain evidence="3">DSM 44675</strain>
    </source>
</reference>
<protein>
    <recommendedName>
        <fullName evidence="4">Trypsin</fullName>
    </recommendedName>
</protein>
<evidence type="ECO:0000313" key="2">
    <source>
        <dbReference type="EMBL" id="SEL76804.1"/>
    </source>
</evidence>
<dbReference type="AlphaFoldDB" id="A0A1H7SXW3"/>
<dbReference type="Gene3D" id="2.40.10.10">
    <property type="entry name" value="Trypsin-like serine proteases"/>
    <property type="match status" value="1"/>
</dbReference>
<evidence type="ECO:0000256" key="1">
    <source>
        <dbReference type="SAM" id="SignalP"/>
    </source>
</evidence>
<keyword evidence="1" id="KW-0732">Signal</keyword>
<dbReference type="SUPFAM" id="SSF50494">
    <property type="entry name" value="Trypsin-like serine proteases"/>
    <property type="match status" value="1"/>
</dbReference>
<name>A0A1H7SXW3_9NOCA</name>
<dbReference type="EMBL" id="FOAW01000014">
    <property type="protein sequence ID" value="SEL76804.1"/>
    <property type="molecule type" value="Genomic_DNA"/>
</dbReference>
<evidence type="ECO:0008006" key="4">
    <source>
        <dbReference type="Google" id="ProtNLM"/>
    </source>
</evidence>
<feature type="chain" id="PRO_5011674533" description="Trypsin" evidence="1">
    <location>
        <begin position="33"/>
        <end position="343"/>
    </location>
</feature>